<dbReference type="AlphaFoldDB" id="A0A5R8Y4V3"/>
<dbReference type="EMBL" id="VANU01000001">
    <property type="protein sequence ID" value="TLP41149.1"/>
    <property type="molecule type" value="Genomic_DNA"/>
</dbReference>
<dbReference type="Proteomes" id="UP000308901">
    <property type="component" value="Unassembled WGS sequence"/>
</dbReference>
<name>A0A5R8Y4V3_9BACT</name>
<evidence type="ECO:0000313" key="1">
    <source>
        <dbReference type="EMBL" id="TLP41149.1"/>
    </source>
</evidence>
<accession>A0A5R8Y4V3</accession>
<evidence type="ECO:0000313" key="2">
    <source>
        <dbReference type="Proteomes" id="UP000308901"/>
    </source>
</evidence>
<keyword evidence="2" id="KW-1185">Reference proteome</keyword>
<gene>
    <name evidence="1" type="ORF">FDK22_03760</name>
</gene>
<organism evidence="1 2">
    <name type="scientific">Arcobacter arenosus</name>
    <dbReference type="NCBI Taxonomy" id="2576037"/>
    <lineage>
        <taxon>Bacteria</taxon>
        <taxon>Pseudomonadati</taxon>
        <taxon>Campylobacterota</taxon>
        <taxon>Epsilonproteobacteria</taxon>
        <taxon>Campylobacterales</taxon>
        <taxon>Arcobacteraceae</taxon>
        <taxon>Arcobacter</taxon>
    </lineage>
</organism>
<comment type="caution">
    <text evidence="1">The sequence shown here is derived from an EMBL/GenBank/DDBJ whole genome shotgun (WGS) entry which is preliminary data.</text>
</comment>
<sequence length="126" mass="14510">MKKIFILFTIIFTTLFAYKSNIKGIYAVGIFDAQGRGENIQHTRKTKNDYNGICYTKIFLYGNAFNVKPEVSIGNSIGSYINSKPIYDKRNIKIGEELTYKHLNVQNGLLKVTLRNRIFDSKVYVK</sequence>
<reference evidence="1 2" key="1">
    <citation type="submission" date="2019-05" db="EMBL/GenBank/DDBJ databases">
        <title>Arcobacter sp. nov., isolated from sea sediment.</title>
        <authorList>
            <person name="Kim W."/>
        </authorList>
    </citation>
    <scope>NUCLEOTIDE SEQUENCE [LARGE SCALE GENOMIC DNA]</scope>
    <source>
        <strain evidence="1 2">CAU 1517</strain>
    </source>
</reference>
<protein>
    <submittedName>
        <fullName evidence="1">Uncharacterized protein</fullName>
    </submittedName>
</protein>
<dbReference type="RefSeq" id="WP_138151551.1">
    <property type="nucleotide sequence ID" value="NZ_VANU01000001.1"/>
</dbReference>
<dbReference type="OrthoDB" id="5344177at2"/>
<proteinExistence type="predicted"/>